<dbReference type="Pfam" id="PF04043">
    <property type="entry name" value="PMEI"/>
    <property type="match status" value="1"/>
</dbReference>
<dbReference type="InterPro" id="IPR051955">
    <property type="entry name" value="PME_Inhibitor"/>
</dbReference>
<accession>A0AAV7EUN6</accession>
<proteinExistence type="predicted"/>
<dbReference type="FunFam" id="1.20.140.40:FF:000005">
    <property type="entry name" value="Pectin methylesterase inhibitor 1"/>
    <property type="match status" value="1"/>
</dbReference>
<keyword evidence="5" id="KW-1185">Reference proteome</keyword>
<dbReference type="EMBL" id="JAINDJ010000003">
    <property type="protein sequence ID" value="KAG9452428.1"/>
    <property type="molecule type" value="Genomic_DNA"/>
</dbReference>
<dbReference type="PANTHER" id="PTHR31080:SF87">
    <property type="entry name" value="PECTINESTERASE INHIBITOR 7"/>
    <property type="match status" value="1"/>
</dbReference>
<evidence type="ECO:0000313" key="4">
    <source>
        <dbReference type="EMBL" id="KAG9452428.1"/>
    </source>
</evidence>
<dbReference type="AlphaFoldDB" id="A0AAV7EUN6"/>
<gene>
    <name evidence="4" type="ORF">H6P81_005332</name>
</gene>
<feature type="chain" id="PRO_5043641880" description="Pectinesterase inhibitor domain-containing protein" evidence="2">
    <location>
        <begin position="26"/>
        <end position="200"/>
    </location>
</feature>
<evidence type="ECO:0000256" key="1">
    <source>
        <dbReference type="ARBA" id="ARBA00022729"/>
    </source>
</evidence>
<organism evidence="4 5">
    <name type="scientific">Aristolochia fimbriata</name>
    <name type="common">White veined hardy Dutchman's pipe vine</name>
    <dbReference type="NCBI Taxonomy" id="158543"/>
    <lineage>
        <taxon>Eukaryota</taxon>
        <taxon>Viridiplantae</taxon>
        <taxon>Streptophyta</taxon>
        <taxon>Embryophyta</taxon>
        <taxon>Tracheophyta</taxon>
        <taxon>Spermatophyta</taxon>
        <taxon>Magnoliopsida</taxon>
        <taxon>Magnoliidae</taxon>
        <taxon>Piperales</taxon>
        <taxon>Aristolochiaceae</taxon>
        <taxon>Aristolochia</taxon>
    </lineage>
</organism>
<reference evidence="4 5" key="1">
    <citation type="submission" date="2021-07" db="EMBL/GenBank/DDBJ databases">
        <title>The Aristolochia fimbriata genome: insights into angiosperm evolution, floral development and chemical biosynthesis.</title>
        <authorList>
            <person name="Jiao Y."/>
        </authorList>
    </citation>
    <scope>NUCLEOTIDE SEQUENCE [LARGE SCALE GENOMIC DNA]</scope>
    <source>
        <strain evidence="4">IBCAS-2021</strain>
        <tissue evidence="4">Leaf</tissue>
    </source>
</reference>
<dbReference type="SMART" id="SM00856">
    <property type="entry name" value="PMEI"/>
    <property type="match status" value="1"/>
</dbReference>
<evidence type="ECO:0000313" key="5">
    <source>
        <dbReference type="Proteomes" id="UP000825729"/>
    </source>
</evidence>
<dbReference type="InterPro" id="IPR035513">
    <property type="entry name" value="Invertase/methylesterase_inhib"/>
</dbReference>
<evidence type="ECO:0000259" key="3">
    <source>
        <dbReference type="SMART" id="SM00856"/>
    </source>
</evidence>
<sequence>MAKFGNLSVFSLLFPLLLTIAAAAAAPRRAGTGDFIKSSCGATRYPALCVDSLSVYAPSIKRSPRQLAQAALAVSVARARSTAAFMTKMSKAGGLRSRDRAALRDCVETMGDSVDRLSKSMKELGAVGSRGSFEWHMSNVETWVSAALTDENTCVDGFAGVHDNVKATVRAKIVNVAQVTSNALALVNRFAQRRAAAGNP</sequence>
<dbReference type="CDD" id="cd15798">
    <property type="entry name" value="PMEI-like_3"/>
    <property type="match status" value="1"/>
</dbReference>
<name>A0AAV7EUN6_ARIFI</name>
<dbReference type="Gene3D" id="1.20.140.40">
    <property type="entry name" value="Invertase/pectin methylesterase inhibitor family protein"/>
    <property type="match status" value="1"/>
</dbReference>
<feature type="signal peptide" evidence="2">
    <location>
        <begin position="1"/>
        <end position="25"/>
    </location>
</feature>
<dbReference type="InterPro" id="IPR006501">
    <property type="entry name" value="Pectinesterase_inhib_dom"/>
</dbReference>
<dbReference type="GO" id="GO:0046910">
    <property type="term" value="F:pectinesterase inhibitor activity"/>
    <property type="evidence" value="ECO:0007669"/>
    <property type="project" value="UniProtKB-ARBA"/>
</dbReference>
<dbReference type="PANTHER" id="PTHR31080">
    <property type="entry name" value="PECTINESTERASE INHIBITOR-LIKE"/>
    <property type="match status" value="1"/>
</dbReference>
<comment type="caution">
    <text evidence="4">The sequence shown here is derived from an EMBL/GenBank/DDBJ whole genome shotgun (WGS) entry which is preliminary data.</text>
</comment>
<feature type="domain" description="Pectinesterase inhibitor" evidence="3">
    <location>
        <begin position="31"/>
        <end position="186"/>
    </location>
</feature>
<dbReference type="SUPFAM" id="SSF101148">
    <property type="entry name" value="Plant invertase/pectin methylesterase inhibitor"/>
    <property type="match status" value="1"/>
</dbReference>
<dbReference type="NCBIfam" id="TIGR01614">
    <property type="entry name" value="PME_inhib"/>
    <property type="match status" value="1"/>
</dbReference>
<protein>
    <recommendedName>
        <fullName evidence="3">Pectinesterase inhibitor domain-containing protein</fullName>
    </recommendedName>
</protein>
<keyword evidence="1 2" id="KW-0732">Signal</keyword>
<evidence type="ECO:0000256" key="2">
    <source>
        <dbReference type="SAM" id="SignalP"/>
    </source>
</evidence>
<dbReference type="Proteomes" id="UP000825729">
    <property type="component" value="Unassembled WGS sequence"/>
</dbReference>